<feature type="transmembrane region" description="Helical" evidence="1">
    <location>
        <begin position="74"/>
        <end position="98"/>
    </location>
</feature>
<dbReference type="AlphaFoldDB" id="A0A7G7G241"/>
<dbReference type="EMBL" id="CP055154">
    <property type="protein sequence ID" value="QNF31225.1"/>
    <property type="molecule type" value="Genomic_DNA"/>
</dbReference>
<reference evidence="2 3" key="1">
    <citation type="journal article" date="2018" name="Int. J. Syst. Evol. Microbiol.">
        <title>Adhaeribacter swui sp. nov., isolated from wet mud.</title>
        <authorList>
            <person name="Kim D.U."/>
            <person name="Kim K.W."/>
            <person name="Kang M.S."/>
            <person name="Kim J.Y."/>
            <person name="Jang J.H."/>
            <person name="Kim M.K."/>
        </authorList>
    </citation>
    <scope>NUCLEOTIDE SEQUENCE [LARGE SCALE GENOMIC DNA]</scope>
    <source>
        <strain evidence="2 3">KCTC 52873</strain>
        <plasmid evidence="2">unnamed1</plasmid>
    </source>
</reference>
<dbReference type="KEGG" id="aswu:HUW51_00265"/>
<proteinExistence type="predicted"/>
<evidence type="ECO:0000313" key="3">
    <source>
        <dbReference type="Proteomes" id="UP000515237"/>
    </source>
</evidence>
<keyword evidence="1" id="KW-0812">Transmembrane</keyword>
<keyword evidence="1" id="KW-0472">Membrane</keyword>
<keyword evidence="3" id="KW-1185">Reference proteome</keyword>
<dbReference type="Proteomes" id="UP000515237">
    <property type="component" value="Plasmid unnamed1"/>
</dbReference>
<name>A0A7G7G241_9BACT</name>
<dbReference type="RefSeq" id="WP_185269907.1">
    <property type="nucleotide sequence ID" value="NZ_CP055154.1"/>
</dbReference>
<evidence type="ECO:0000313" key="2">
    <source>
        <dbReference type="EMBL" id="QNF31225.1"/>
    </source>
</evidence>
<protein>
    <submittedName>
        <fullName evidence="2">Uncharacterized protein</fullName>
    </submittedName>
</protein>
<geneLocation type="plasmid" evidence="2 3">
    <name>unnamed1</name>
</geneLocation>
<organism evidence="2 3">
    <name type="scientific">Adhaeribacter swui</name>
    <dbReference type="NCBI Taxonomy" id="2086471"/>
    <lineage>
        <taxon>Bacteria</taxon>
        <taxon>Pseudomonadati</taxon>
        <taxon>Bacteroidota</taxon>
        <taxon>Cytophagia</taxon>
        <taxon>Cytophagales</taxon>
        <taxon>Hymenobacteraceae</taxon>
        <taxon>Adhaeribacter</taxon>
    </lineage>
</organism>
<evidence type="ECO:0000256" key="1">
    <source>
        <dbReference type="SAM" id="Phobius"/>
    </source>
</evidence>
<accession>A0A7G7G241</accession>
<feature type="transmembrane region" description="Helical" evidence="1">
    <location>
        <begin position="50"/>
        <end position="68"/>
    </location>
</feature>
<keyword evidence="1" id="KW-1133">Transmembrane helix</keyword>
<sequence length="131" mass="15351">MAVKVIVSRYHFTKPNLMSEKEYISYKQIFQVEPLYNLAPKSQFWNEFALIKYCLITFILGMGLTYIWDSLAFIPVIAFFVLIMGLVSGIAGSMLNYINMSSARKKYYDELRDIIKTSSTYEEYCSRFRTL</sequence>
<keyword evidence="2" id="KW-0614">Plasmid</keyword>
<gene>
    <name evidence="2" type="ORF">HUW51_00265</name>
</gene>